<reference evidence="6 7" key="1">
    <citation type="submission" date="2018-09" db="EMBL/GenBank/DDBJ databases">
        <title>YIM 75000 draft genome.</title>
        <authorList>
            <person name="Tang S."/>
            <person name="Feng Y."/>
        </authorList>
    </citation>
    <scope>NUCLEOTIDE SEQUENCE [LARGE SCALE GENOMIC DNA]</scope>
    <source>
        <strain evidence="6 7">YIM 75000</strain>
    </source>
</reference>
<keyword evidence="1" id="KW-0808">Transferase</keyword>
<dbReference type="AlphaFoldDB" id="A0A3A3YU25"/>
<dbReference type="Pfam" id="PF13185">
    <property type="entry name" value="GAF_2"/>
    <property type="match status" value="1"/>
</dbReference>
<dbReference type="Gene3D" id="1.10.10.10">
    <property type="entry name" value="Winged helix-like DNA-binding domain superfamily/Winged helix DNA-binding domain"/>
    <property type="match status" value="1"/>
</dbReference>
<accession>A0A3A3YU25</accession>
<dbReference type="InterPro" id="IPR011006">
    <property type="entry name" value="CheY-like_superfamily"/>
</dbReference>
<evidence type="ECO:0000313" key="7">
    <source>
        <dbReference type="Proteomes" id="UP000265614"/>
    </source>
</evidence>
<evidence type="ECO:0000256" key="2">
    <source>
        <dbReference type="ARBA" id="ARBA00022777"/>
    </source>
</evidence>
<dbReference type="SUPFAM" id="SSF52172">
    <property type="entry name" value="CheY-like"/>
    <property type="match status" value="1"/>
</dbReference>
<dbReference type="Gene3D" id="3.30.450.40">
    <property type="match status" value="1"/>
</dbReference>
<dbReference type="InterPro" id="IPR003018">
    <property type="entry name" value="GAF"/>
</dbReference>
<evidence type="ECO:0000256" key="3">
    <source>
        <dbReference type="ARBA" id="ARBA00023015"/>
    </source>
</evidence>
<sequence length="243" mass="25617">MSLLPPDVLTSLLAVELGGASLDEVLQRIVRIANEVVEGADEVSLTLVRQDRPWTAAHAGEMALAADELQYGAGYGPCIDAGTSGTVLHVPDMRTETRWPDYAPRAVEAGVLSSMSVPLPLQCEVVGALNCYSRRPAAFTERSEEVARELAAHLAVAVANAVAYTDIAKLASDMQAAMASRAVIEQAKGVIMAQNRCGAEEAFGILRRASQGRNVKLRDLAQQVVEGVGGTTGQPDGPSPPSR</sequence>
<dbReference type="InterPro" id="IPR012074">
    <property type="entry name" value="GAF_ANTAR"/>
</dbReference>
<dbReference type="PIRSF" id="PIRSF036625">
    <property type="entry name" value="GAF_ANTAR"/>
    <property type="match status" value="1"/>
</dbReference>
<organism evidence="6 7">
    <name type="scientific">Vallicoccus soli</name>
    <dbReference type="NCBI Taxonomy" id="2339232"/>
    <lineage>
        <taxon>Bacteria</taxon>
        <taxon>Bacillati</taxon>
        <taxon>Actinomycetota</taxon>
        <taxon>Actinomycetes</taxon>
        <taxon>Motilibacterales</taxon>
        <taxon>Vallicoccaceae</taxon>
        <taxon>Vallicoccus</taxon>
    </lineage>
</organism>
<keyword evidence="2" id="KW-0418">Kinase</keyword>
<dbReference type="RefSeq" id="WP_119951204.1">
    <property type="nucleotide sequence ID" value="NZ_QZEZ01000007.1"/>
</dbReference>
<dbReference type="InterPro" id="IPR036388">
    <property type="entry name" value="WH-like_DNA-bd_sf"/>
</dbReference>
<protein>
    <submittedName>
        <fullName evidence="6">ANTAR domain-containing protein</fullName>
    </submittedName>
</protein>
<keyword evidence="7" id="KW-1185">Reference proteome</keyword>
<dbReference type="EMBL" id="QZEZ01000007">
    <property type="protein sequence ID" value="RJK94195.1"/>
    <property type="molecule type" value="Genomic_DNA"/>
</dbReference>
<keyword evidence="3" id="KW-0805">Transcription regulation</keyword>
<feature type="domain" description="ANTAR" evidence="5">
    <location>
        <begin position="164"/>
        <end position="225"/>
    </location>
</feature>
<comment type="caution">
    <text evidence="6">The sequence shown here is derived from an EMBL/GenBank/DDBJ whole genome shotgun (WGS) entry which is preliminary data.</text>
</comment>
<evidence type="ECO:0000313" key="6">
    <source>
        <dbReference type="EMBL" id="RJK94195.1"/>
    </source>
</evidence>
<evidence type="ECO:0000256" key="4">
    <source>
        <dbReference type="ARBA" id="ARBA00023163"/>
    </source>
</evidence>
<evidence type="ECO:0000256" key="1">
    <source>
        <dbReference type="ARBA" id="ARBA00022679"/>
    </source>
</evidence>
<dbReference type="Pfam" id="PF03861">
    <property type="entry name" value="ANTAR"/>
    <property type="match status" value="1"/>
</dbReference>
<proteinExistence type="predicted"/>
<dbReference type="InterPro" id="IPR029016">
    <property type="entry name" value="GAF-like_dom_sf"/>
</dbReference>
<dbReference type="Proteomes" id="UP000265614">
    <property type="component" value="Unassembled WGS sequence"/>
</dbReference>
<dbReference type="SMART" id="SM01012">
    <property type="entry name" value="ANTAR"/>
    <property type="match status" value="1"/>
</dbReference>
<gene>
    <name evidence="6" type="ORF">D5H78_14440</name>
</gene>
<dbReference type="OrthoDB" id="4629915at2"/>
<keyword evidence="4" id="KW-0804">Transcription</keyword>
<dbReference type="InterPro" id="IPR005561">
    <property type="entry name" value="ANTAR"/>
</dbReference>
<dbReference type="SMART" id="SM00065">
    <property type="entry name" value="GAF"/>
    <property type="match status" value="1"/>
</dbReference>
<dbReference type="GO" id="GO:0003723">
    <property type="term" value="F:RNA binding"/>
    <property type="evidence" value="ECO:0007669"/>
    <property type="project" value="InterPro"/>
</dbReference>
<name>A0A3A3YU25_9ACTN</name>
<evidence type="ECO:0000259" key="5">
    <source>
        <dbReference type="PROSITE" id="PS50921"/>
    </source>
</evidence>
<dbReference type="SUPFAM" id="SSF55781">
    <property type="entry name" value="GAF domain-like"/>
    <property type="match status" value="1"/>
</dbReference>
<dbReference type="GO" id="GO:0016301">
    <property type="term" value="F:kinase activity"/>
    <property type="evidence" value="ECO:0007669"/>
    <property type="project" value="UniProtKB-KW"/>
</dbReference>
<dbReference type="PROSITE" id="PS50921">
    <property type="entry name" value="ANTAR"/>
    <property type="match status" value="1"/>
</dbReference>